<evidence type="ECO:0000256" key="4">
    <source>
        <dbReference type="ARBA" id="ARBA00022777"/>
    </source>
</evidence>
<proteinExistence type="predicted"/>
<evidence type="ECO:0000313" key="9">
    <source>
        <dbReference type="EMBL" id="TWV38467.1"/>
    </source>
</evidence>
<evidence type="ECO:0000256" key="2">
    <source>
        <dbReference type="ARBA" id="ARBA00012438"/>
    </source>
</evidence>
<comment type="catalytic activity">
    <reaction evidence="1">
        <text>ATP + protein L-histidine = ADP + protein N-phospho-L-histidine.</text>
        <dbReference type="EC" id="2.7.13.3"/>
    </reaction>
</comment>
<dbReference type="InterPro" id="IPR005467">
    <property type="entry name" value="His_kinase_dom"/>
</dbReference>
<reference evidence="10 12" key="1">
    <citation type="submission" date="2019-07" db="EMBL/GenBank/DDBJ databases">
        <title>Genome Sequencing of Bacteroides fragilis.</title>
        <authorList>
            <person name="Pinto K.M."/>
            <person name="Ruoff K.L."/>
            <person name="Price C.E."/>
            <person name="Valls R.A."/>
            <person name="O'Toole G.A."/>
        </authorList>
    </citation>
    <scope>NUCLEOTIDE SEQUENCE [LARGE SCALE GENOMIC DNA]</scope>
    <source>
        <strain evidence="10 12">AD135F_3B</strain>
    </source>
</reference>
<dbReference type="InterPro" id="IPR036097">
    <property type="entry name" value="HisK_dim/P_sf"/>
</dbReference>
<dbReference type="SUPFAM" id="SSF47384">
    <property type="entry name" value="Homodimeric domain of signal transducing histidine kinase"/>
    <property type="match status" value="1"/>
</dbReference>
<sequence>MKRLILIIIVCCRALGWCHANTQTETDSLYRVAQSLPHDSTRLEMFKRLAQIEQLTPRCITFSGLLREEATLQKNDRYNTIAAYLHTVYYYNQNNRDSVKKWLDTMEPYARKSQTWDLYFDALRFQIDLCTYEEQYELAINEANLMYERAQKVNCARGLIGAKQCLGNVYISTERWDEGMKALEAAYQLSLQTDNAVVRISILCQLISITKDQKNNQLLSEYLAKLKETLHHHTSTNPMLKEAFYDVYLFCEVYYTYYYLYAGQPEQAHKNLVKAGKFLNGNTFFLYRVLYYDAYAAYFRACKAYDRALAKIDSTIILLQEDFNSNYIHQKLTKADLLAEAGRSAEAIPLYIETLHLKDSIETTVLDKQMQQIKAKYNIDKVALEEERLKSYIQLGTLIVVVIILIILVAFMLRISHVRKALERSEKETRETTRMAEEANEMKNRFLSNISYHIRIPLNGVVGFSQLIASEPNMPDELRKEYSSIIQKNSEELMRLVNDVLDLSRLEAGMMKFNIQEYGLAELCNEATYMARMHSEGCTVIRLENEIDTDLNIRVDTVRFTQALLSALTYPQKYKEKREIDFKVTLDTEKNFINFRITNSPLADERFTSQEVCIRHEINRLLFEYFGGNYKVQTNPDGKPTILFTFPSGRN</sequence>
<dbReference type="Proteomes" id="UP000315444">
    <property type="component" value="Unassembled WGS sequence"/>
</dbReference>
<evidence type="ECO:0000313" key="10">
    <source>
        <dbReference type="EMBL" id="TWV45185.1"/>
    </source>
</evidence>
<dbReference type="InterPro" id="IPR050736">
    <property type="entry name" value="Sensor_HK_Regulatory"/>
</dbReference>
<keyword evidence="6" id="KW-0812">Transmembrane</keyword>
<dbReference type="CDD" id="cd00082">
    <property type="entry name" value="HisKA"/>
    <property type="match status" value="1"/>
</dbReference>
<evidence type="ECO:0000313" key="11">
    <source>
        <dbReference type="Proteomes" id="UP000315444"/>
    </source>
</evidence>
<feature type="signal peptide" evidence="7">
    <location>
        <begin position="1"/>
        <end position="20"/>
    </location>
</feature>
<evidence type="ECO:0000256" key="6">
    <source>
        <dbReference type="SAM" id="Phobius"/>
    </source>
</evidence>
<reference evidence="9 11" key="2">
    <citation type="submission" date="2019-07" db="EMBL/GenBank/DDBJ databases">
        <title>Genome sequencing of Bacteroides fragilis.</title>
        <authorList>
            <person name="Galasyn E.V."/>
            <person name="Ruoff K.L."/>
            <person name="Price C.E."/>
            <person name="Valls R.A."/>
            <person name="O'Toole G.A."/>
        </authorList>
    </citation>
    <scope>NUCLEOTIDE SEQUENCE [LARGE SCALE GENOMIC DNA]</scope>
    <source>
        <strain evidence="9 11">AD135F_1B</strain>
    </source>
</reference>
<dbReference type="PANTHER" id="PTHR43711">
    <property type="entry name" value="TWO-COMPONENT HISTIDINE KINASE"/>
    <property type="match status" value="1"/>
</dbReference>
<keyword evidence="4 10" id="KW-0418">Kinase</keyword>
<keyword evidence="6" id="KW-1133">Transmembrane helix</keyword>
<dbReference type="Gene3D" id="1.10.287.130">
    <property type="match status" value="1"/>
</dbReference>
<dbReference type="EMBL" id="VOHT01000012">
    <property type="protein sequence ID" value="TWV45185.1"/>
    <property type="molecule type" value="Genomic_DNA"/>
</dbReference>
<dbReference type="InterPro" id="IPR003661">
    <property type="entry name" value="HisK_dim/P_dom"/>
</dbReference>
<name>A0AB38PKX7_BACFG</name>
<feature type="transmembrane region" description="Helical" evidence="6">
    <location>
        <begin position="392"/>
        <end position="415"/>
    </location>
</feature>
<accession>A0AB38PKX7</accession>
<dbReference type="SMART" id="SM00388">
    <property type="entry name" value="HisKA"/>
    <property type="match status" value="1"/>
</dbReference>
<dbReference type="AlphaFoldDB" id="A0AB38PKX7"/>
<protein>
    <recommendedName>
        <fullName evidence="2">histidine kinase</fullName>
        <ecNumber evidence="2">2.7.13.3</ecNumber>
    </recommendedName>
</protein>
<keyword evidence="5" id="KW-0902">Two-component regulatory system</keyword>
<dbReference type="Pfam" id="PF00512">
    <property type="entry name" value="HisKA"/>
    <property type="match status" value="1"/>
</dbReference>
<dbReference type="EC" id="2.7.13.3" evidence="2"/>
<evidence type="ECO:0000256" key="1">
    <source>
        <dbReference type="ARBA" id="ARBA00000085"/>
    </source>
</evidence>
<gene>
    <name evidence="10" type="ORF">FSA03_21775</name>
    <name evidence="9" type="ORF">FSA06_21100</name>
</gene>
<keyword evidence="6" id="KW-0472">Membrane</keyword>
<dbReference type="PROSITE" id="PS50109">
    <property type="entry name" value="HIS_KIN"/>
    <property type="match status" value="1"/>
</dbReference>
<evidence type="ECO:0000259" key="8">
    <source>
        <dbReference type="PROSITE" id="PS50109"/>
    </source>
</evidence>
<dbReference type="EMBL" id="VOHV01000011">
    <property type="protein sequence ID" value="TWV38467.1"/>
    <property type="molecule type" value="Genomic_DNA"/>
</dbReference>
<dbReference type="PANTHER" id="PTHR43711:SF1">
    <property type="entry name" value="HISTIDINE KINASE 1"/>
    <property type="match status" value="1"/>
</dbReference>
<dbReference type="SUPFAM" id="SSF55874">
    <property type="entry name" value="ATPase domain of HSP90 chaperone/DNA topoisomerase II/histidine kinase"/>
    <property type="match status" value="1"/>
</dbReference>
<organism evidence="10 12">
    <name type="scientific">Bacteroides fragilis</name>
    <dbReference type="NCBI Taxonomy" id="817"/>
    <lineage>
        <taxon>Bacteria</taxon>
        <taxon>Pseudomonadati</taxon>
        <taxon>Bacteroidota</taxon>
        <taxon>Bacteroidia</taxon>
        <taxon>Bacteroidales</taxon>
        <taxon>Bacteroidaceae</taxon>
        <taxon>Bacteroides</taxon>
    </lineage>
</organism>
<dbReference type="RefSeq" id="WP_032565076.1">
    <property type="nucleotide sequence ID" value="NZ_CP011073.1"/>
</dbReference>
<evidence type="ECO:0000256" key="5">
    <source>
        <dbReference type="ARBA" id="ARBA00023012"/>
    </source>
</evidence>
<keyword evidence="7" id="KW-0732">Signal</keyword>
<feature type="chain" id="PRO_5044173836" description="histidine kinase" evidence="7">
    <location>
        <begin position="21"/>
        <end position="651"/>
    </location>
</feature>
<evidence type="ECO:0000313" key="12">
    <source>
        <dbReference type="Proteomes" id="UP000319026"/>
    </source>
</evidence>
<comment type="caution">
    <text evidence="10">The sequence shown here is derived from an EMBL/GenBank/DDBJ whole genome shotgun (WGS) entry which is preliminary data.</text>
</comment>
<feature type="domain" description="Histidine kinase" evidence="8">
    <location>
        <begin position="449"/>
        <end position="650"/>
    </location>
</feature>
<evidence type="ECO:0000256" key="3">
    <source>
        <dbReference type="ARBA" id="ARBA00022679"/>
    </source>
</evidence>
<dbReference type="Proteomes" id="UP000319026">
    <property type="component" value="Unassembled WGS sequence"/>
</dbReference>
<dbReference type="GO" id="GO:0000155">
    <property type="term" value="F:phosphorelay sensor kinase activity"/>
    <property type="evidence" value="ECO:0007669"/>
    <property type="project" value="InterPro"/>
</dbReference>
<keyword evidence="3" id="KW-0808">Transferase</keyword>
<dbReference type="KEGG" id="bfb:VU15_13755"/>
<evidence type="ECO:0000256" key="7">
    <source>
        <dbReference type="SAM" id="SignalP"/>
    </source>
</evidence>
<dbReference type="InterPro" id="IPR036890">
    <property type="entry name" value="HATPase_C_sf"/>
</dbReference>